<sequence>MKALIAIPLGFLVASCSSTASRTDPQVVGRKMIGLQEKFDLIDTDGDGFLTRSEIVAGFSTVGVVDQSPETVDAIVDFYDFDKDGKLTLRETQSGAVTGPEALIREYREKKAAAE</sequence>
<dbReference type="Proteomes" id="UP001596472">
    <property type="component" value="Unassembled WGS sequence"/>
</dbReference>
<evidence type="ECO:0000313" key="4">
    <source>
        <dbReference type="Proteomes" id="UP001596472"/>
    </source>
</evidence>
<keyword evidence="4" id="KW-1185">Reference proteome</keyword>
<dbReference type="InterPro" id="IPR011992">
    <property type="entry name" value="EF-hand-dom_pair"/>
</dbReference>
<dbReference type="InterPro" id="IPR002048">
    <property type="entry name" value="EF_hand_dom"/>
</dbReference>
<dbReference type="PROSITE" id="PS00018">
    <property type="entry name" value="EF_HAND_1"/>
    <property type="match status" value="1"/>
</dbReference>
<protein>
    <submittedName>
        <fullName evidence="3">EF-hand domain-containing protein</fullName>
    </submittedName>
</protein>
<evidence type="ECO:0000256" key="1">
    <source>
        <dbReference type="SAM" id="SignalP"/>
    </source>
</evidence>
<gene>
    <name evidence="3" type="ORF">ACFQY0_04160</name>
</gene>
<dbReference type="EMBL" id="JBHTBS010000002">
    <property type="protein sequence ID" value="MFC7336361.1"/>
    <property type="molecule type" value="Genomic_DNA"/>
</dbReference>
<comment type="caution">
    <text evidence="3">The sequence shown here is derived from an EMBL/GenBank/DDBJ whole genome shotgun (WGS) entry which is preliminary data.</text>
</comment>
<evidence type="ECO:0000259" key="2">
    <source>
        <dbReference type="PROSITE" id="PS50222"/>
    </source>
</evidence>
<accession>A0ABW2L1Z9</accession>
<feature type="signal peptide" evidence="1">
    <location>
        <begin position="1"/>
        <end position="20"/>
    </location>
</feature>
<feature type="domain" description="EF-hand" evidence="2">
    <location>
        <begin position="30"/>
        <end position="65"/>
    </location>
</feature>
<feature type="domain" description="EF-hand" evidence="2">
    <location>
        <begin position="67"/>
        <end position="102"/>
    </location>
</feature>
<reference evidence="4" key="1">
    <citation type="journal article" date="2019" name="Int. J. Syst. Evol. Microbiol.">
        <title>The Global Catalogue of Microorganisms (GCM) 10K type strain sequencing project: providing services to taxonomists for standard genome sequencing and annotation.</title>
        <authorList>
            <consortium name="The Broad Institute Genomics Platform"/>
            <consortium name="The Broad Institute Genome Sequencing Center for Infectious Disease"/>
            <person name="Wu L."/>
            <person name="Ma J."/>
        </authorList>
    </citation>
    <scope>NUCLEOTIDE SEQUENCE [LARGE SCALE GENOMIC DNA]</scope>
    <source>
        <strain evidence="4">CGMCC 4.1467</strain>
    </source>
</reference>
<evidence type="ECO:0000313" key="3">
    <source>
        <dbReference type="EMBL" id="MFC7336361.1"/>
    </source>
</evidence>
<dbReference type="SUPFAM" id="SSF47473">
    <property type="entry name" value="EF-hand"/>
    <property type="match status" value="1"/>
</dbReference>
<dbReference type="CDD" id="cd00051">
    <property type="entry name" value="EFh"/>
    <property type="match status" value="1"/>
</dbReference>
<dbReference type="PROSITE" id="PS51257">
    <property type="entry name" value="PROKAR_LIPOPROTEIN"/>
    <property type="match status" value="1"/>
</dbReference>
<dbReference type="Gene3D" id="1.10.238.10">
    <property type="entry name" value="EF-hand"/>
    <property type="match status" value="1"/>
</dbReference>
<feature type="chain" id="PRO_5047108132" evidence="1">
    <location>
        <begin position="21"/>
        <end position="115"/>
    </location>
</feature>
<dbReference type="RefSeq" id="WP_379709453.1">
    <property type="nucleotide sequence ID" value="NZ_JBHTBS010000002.1"/>
</dbReference>
<dbReference type="InterPro" id="IPR018247">
    <property type="entry name" value="EF_Hand_1_Ca_BS"/>
</dbReference>
<keyword evidence="1" id="KW-0732">Signal</keyword>
<name>A0ABW2L1Z9_9BACT</name>
<dbReference type="SMART" id="SM00054">
    <property type="entry name" value="EFh"/>
    <property type="match status" value="2"/>
</dbReference>
<proteinExistence type="predicted"/>
<dbReference type="Pfam" id="PF13499">
    <property type="entry name" value="EF-hand_7"/>
    <property type="match status" value="1"/>
</dbReference>
<organism evidence="3 4">
    <name type="scientific">Haloferula chungangensis</name>
    <dbReference type="NCBI Taxonomy" id="1048331"/>
    <lineage>
        <taxon>Bacteria</taxon>
        <taxon>Pseudomonadati</taxon>
        <taxon>Verrucomicrobiota</taxon>
        <taxon>Verrucomicrobiia</taxon>
        <taxon>Verrucomicrobiales</taxon>
        <taxon>Verrucomicrobiaceae</taxon>
        <taxon>Haloferula</taxon>
    </lineage>
</organism>
<dbReference type="PROSITE" id="PS50222">
    <property type="entry name" value="EF_HAND_2"/>
    <property type="match status" value="2"/>
</dbReference>